<dbReference type="KEGG" id="saqi:AXG55_09035"/>
<protein>
    <recommendedName>
        <fullName evidence="1">Transposase IS66 central domain-containing protein</fullName>
    </recommendedName>
</protein>
<name>A0A1L4D1G2_9BACT</name>
<dbReference type="InterPro" id="IPR004291">
    <property type="entry name" value="Transposase_IS66_central"/>
</dbReference>
<keyword evidence="3" id="KW-1185">Reference proteome</keyword>
<reference evidence="2 3" key="1">
    <citation type="submission" date="2016-10" db="EMBL/GenBank/DDBJ databases">
        <title>Silvanigrella aquatica sp. nov., isolated from a freshwater lake located in the Black Forest, Germany, description of Silvanigrellaceae fam. nov., Silvanigrellales ord. nov., reclassification of the order Bdellovibrionales in the class Oligoflexia, reclassification of the families Bacteriovoracaceae and Halobacteriovoraceae in the new order Bacteriovoracales ord. nov., and reclassification of the family Pseudobacteriovoracaceae in the order Oligoflexiales.</title>
        <authorList>
            <person name="Hahn M.W."/>
            <person name="Schmidt J."/>
            <person name="Koll U."/>
            <person name="Rohde M."/>
            <person name="Verbag S."/>
            <person name="Pitt A."/>
            <person name="Nakai R."/>
            <person name="Naganuma T."/>
            <person name="Lang E."/>
        </authorList>
    </citation>
    <scope>NUCLEOTIDE SEQUENCE [LARGE SCALE GENOMIC DNA]</scope>
    <source>
        <strain evidence="2 3">MWH-Nonnen-W8red</strain>
    </source>
</reference>
<evidence type="ECO:0000313" key="3">
    <source>
        <dbReference type="Proteomes" id="UP000184731"/>
    </source>
</evidence>
<organism evidence="2 3">
    <name type="scientific">Silvanigrella aquatica</name>
    <dbReference type="NCBI Taxonomy" id="1915309"/>
    <lineage>
        <taxon>Bacteria</taxon>
        <taxon>Pseudomonadati</taxon>
        <taxon>Bdellovibrionota</taxon>
        <taxon>Oligoflexia</taxon>
        <taxon>Silvanigrellales</taxon>
        <taxon>Silvanigrellaceae</taxon>
        <taxon>Silvanigrella</taxon>
    </lineage>
</organism>
<dbReference type="PANTHER" id="PTHR33678">
    <property type="entry name" value="BLL1576 PROTEIN"/>
    <property type="match status" value="1"/>
</dbReference>
<evidence type="ECO:0000259" key="1">
    <source>
        <dbReference type="Pfam" id="PF03050"/>
    </source>
</evidence>
<sequence>MLKKVLITPEDIKQCPSCNKETLNQGYTEKQTLVLAMPLLKVKVFHMPSLRCSCCQHVEKAALPEELNPQNKIGRYHHSAVATLASFRYQFGMPAYRFEFLSAQIGAKIPDATQWDLMEHAAKKLRHFYNFLKDYSANQAQVLHADDSPFLVVDLKKDLKKQKEIAILNSQKTNGMSTATRTTNITALFPEGKIVLYFFGSEHAGNRLSVFCNQRTNSEKVVIMTDALSANTKNVDENKADFSLCNVHARRNFYDLKEYYTEKIDKILLLYRDIFLNDRKSKKKKHNPTERLLFHKKYSLPLMEKILHICQSELTEKFVEPNSVLAKAYKYIIRHFKKLCAFCEIKNAPLENNLSERMLKIAIRYRRNSLFFKNQNGADVGAIMTSILATAHVNEINSIEYLTTLLNNSKTIMKNPENWLPWNFKNSSGISSNMDSTLLN</sequence>
<dbReference type="InterPro" id="IPR052344">
    <property type="entry name" value="Transposase-related"/>
</dbReference>
<accession>A0A1L4D1G2</accession>
<dbReference type="STRING" id="1915309.AXG55_09035"/>
<dbReference type="OrthoDB" id="5297451at2"/>
<dbReference type="Proteomes" id="UP000184731">
    <property type="component" value="Chromosome"/>
</dbReference>
<gene>
    <name evidence="2" type="ORF">AXG55_09035</name>
</gene>
<feature type="domain" description="Transposase IS66 central" evidence="1">
    <location>
        <begin position="75"/>
        <end position="379"/>
    </location>
</feature>
<dbReference type="AlphaFoldDB" id="A0A1L4D1G2"/>
<dbReference type="PANTHER" id="PTHR33678:SF2">
    <property type="match status" value="1"/>
</dbReference>
<dbReference type="RefSeq" id="WP_148697791.1">
    <property type="nucleotide sequence ID" value="NZ_CP017834.1"/>
</dbReference>
<proteinExistence type="predicted"/>
<dbReference type="Pfam" id="PF03050">
    <property type="entry name" value="DDE_Tnp_IS66"/>
    <property type="match status" value="1"/>
</dbReference>
<dbReference type="EMBL" id="CP017834">
    <property type="protein sequence ID" value="APJ04043.1"/>
    <property type="molecule type" value="Genomic_DNA"/>
</dbReference>
<evidence type="ECO:0000313" key="2">
    <source>
        <dbReference type="EMBL" id="APJ04043.1"/>
    </source>
</evidence>